<dbReference type="GeneID" id="92086465"/>
<gene>
    <name evidence="1" type="ORF">PG994_001993</name>
</gene>
<dbReference type="RefSeq" id="XP_066721543.1">
    <property type="nucleotide sequence ID" value="XM_066853402.1"/>
</dbReference>
<dbReference type="EMBL" id="JAQQWL010000002">
    <property type="protein sequence ID" value="KAK8087019.1"/>
    <property type="molecule type" value="Genomic_DNA"/>
</dbReference>
<accession>A0ABR1WV52</accession>
<sequence>MTTDRKEHPVEDPDLKLAIADLRCRSSDETHLTSNEASEDISPLSTAVVSRTDLSHVYNSKTASPPGWNQNKPSRANATRPDIHMIHAPFNPTTTTTGLIAEVRRAIREELSEAFRRGKGEADVTNLQPEGYLVPKPHLSGTSSSVSAKVKLNETSPGATTEWGDLFTSEGHATSRFGQIMRVLSGYIVSYLGPEQPQYFDP</sequence>
<protein>
    <submittedName>
        <fullName evidence="1">Uncharacterized protein</fullName>
    </submittedName>
</protein>
<dbReference type="Proteomes" id="UP001480595">
    <property type="component" value="Unassembled WGS sequence"/>
</dbReference>
<comment type="caution">
    <text evidence="1">The sequence shown here is derived from an EMBL/GenBank/DDBJ whole genome shotgun (WGS) entry which is preliminary data.</text>
</comment>
<evidence type="ECO:0000313" key="1">
    <source>
        <dbReference type="EMBL" id="KAK8087019.1"/>
    </source>
</evidence>
<keyword evidence="2" id="KW-1185">Reference proteome</keyword>
<reference evidence="1 2" key="1">
    <citation type="submission" date="2023-01" db="EMBL/GenBank/DDBJ databases">
        <title>Analysis of 21 Apiospora genomes using comparative genomics revels a genus with tremendous synthesis potential of carbohydrate active enzymes and secondary metabolites.</title>
        <authorList>
            <person name="Sorensen T."/>
        </authorList>
    </citation>
    <scope>NUCLEOTIDE SEQUENCE [LARGE SCALE GENOMIC DNA]</scope>
    <source>
        <strain evidence="1 2">CBS 135458</strain>
    </source>
</reference>
<name>A0ABR1WV52_9PEZI</name>
<organism evidence="1 2">
    <name type="scientific">Apiospora phragmitis</name>
    <dbReference type="NCBI Taxonomy" id="2905665"/>
    <lineage>
        <taxon>Eukaryota</taxon>
        <taxon>Fungi</taxon>
        <taxon>Dikarya</taxon>
        <taxon>Ascomycota</taxon>
        <taxon>Pezizomycotina</taxon>
        <taxon>Sordariomycetes</taxon>
        <taxon>Xylariomycetidae</taxon>
        <taxon>Amphisphaeriales</taxon>
        <taxon>Apiosporaceae</taxon>
        <taxon>Apiospora</taxon>
    </lineage>
</organism>
<proteinExistence type="predicted"/>
<evidence type="ECO:0000313" key="2">
    <source>
        <dbReference type="Proteomes" id="UP001480595"/>
    </source>
</evidence>